<dbReference type="EMBL" id="LGUG01000004">
    <property type="protein sequence ID" value="KON95570.1"/>
    <property type="molecule type" value="Genomic_DNA"/>
</dbReference>
<gene>
    <name evidence="15" type="ORF">AF333_08900</name>
    <name evidence="16" type="ORF">SAMN04487909_1035</name>
</gene>
<dbReference type="PROSITE" id="PS50283">
    <property type="entry name" value="NA_SOLUT_SYMP_3"/>
    <property type="match status" value="1"/>
</dbReference>
<dbReference type="GO" id="GO:0015293">
    <property type="term" value="F:symporter activity"/>
    <property type="evidence" value="ECO:0007669"/>
    <property type="project" value="UniProtKB-KW"/>
</dbReference>
<dbReference type="InterPro" id="IPR018212">
    <property type="entry name" value="Na/solute_symporter_CS"/>
</dbReference>
<feature type="transmembrane region" description="Helical" evidence="14">
    <location>
        <begin position="37"/>
        <end position="58"/>
    </location>
</feature>
<feature type="transmembrane region" description="Helical" evidence="14">
    <location>
        <begin position="276"/>
        <end position="299"/>
    </location>
</feature>
<comment type="catalytic activity">
    <reaction evidence="12">
        <text>L-proline(in) + Na(+)(in) = L-proline(out) + Na(+)(out)</text>
        <dbReference type="Rhea" id="RHEA:28967"/>
        <dbReference type="ChEBI" id="CHEBI:29101"/>
        <dbReference type="ChEBI" id="CHEBI:60039"/>
    </reaction>
</comment>
<dbReference type="STRING" id="47500.AF333_08900"/>
<dbReference type="InterPro" id="IPR001734">
    <property type="entry name" value="Na/solute_symporter"/>
</dbReference>
<evidence type="ECO:0000256" key="4">
    <source>
        <dbReference type="ARBA" id="ARBA00022475"/>
    </source>
</evidence>
<evidence type="ECO:0000256" key="8">
    <source>
        <dbReference type="ARBA" id="ARBA00023053"/>
    </source>
</evidence>
<evidence type="ECO:0000256" key="1">
    <source>
        <dbReference type="ARBA" id="ARBA00004651"/>
    </source>
</evidence>
<evidence type="ECO:0000256" key="7">
    <source>
        <dbReference type="ARBA" id="ARBA00022989"/>
    </source>
</evidence>
<protein>
    <submittedName>
        <fullName evidence="16">Sodium/pantothenate symporter</fullName>
    </submittedName>
</protein>
<keyword evidence="6" id="KW-0769">Symport</keyword>
<feature type="transmembrane region" description="Helical" evidence="14">
    <location>
        <begin position="148"/>
        <end position="167"/>
    </location>
</feature>
<proteinExistence type="inferred from homology"/>
<dbReference type="PATRIC" id="fig|47500.9.peg.3000"/>
<feature type="transmembrane region" description="Helical" evidence="14">
    <location>
        <begin position="450"/>
        <end position="470"/>
    </location>
</feature>
<sequence length="535" mass="58506">MIFTLGIIVSFVVYVLIGFFLSRKVKSSEEYYVSGRSGSTLMITGTLVASFLSTVSFMGEAGFSYDGYPILLLILVIFNASGYIFGVFLFGRYLRRSRSLTVPEYFGNRFQSNKVRMAAAITTVLGIAAYLVAVTQGAAVLLSEISGVSYAVALLIMWAVYSSFTILSGAKGVMVNDTIMFFLFSVATYLAFPFIIKAAGGFPEAITKASHLPARPELLSWHGITGSNAYMGTPWEALFWAVIMGLVWGAVIAISPWQSSRYLMAKNEHVAIRSGAWATVSILTIYLFLHISISTITTIKSDIAPSEKVFIWAAMNIVPTWLGVIIISGIMAAALSSCSSFLQLIGSSVTRDIMEQARNKTYSDAQLLRASRISMIIISIVILLIGLWQPPSVMWIGYFAATLFAASWGPVAFSSIYSKKVTKEGAFWSIVVGFLGVICGESLQKFGIELPVYLNPVIIGVIVSSLALIIGSKFGVVTDAEKAFRENILQRPIILEEAEEMVVTRKYPGYLMVGGFIIIIITFAFYYWPVSLAMP</sequence>
<feature type="transmembrane region" description="Helical" evidence="14">
    <location>
        <begin position="425"/>
        <end position="444"/>
    </location>
</feature>
<evidence type="ECO:0000256" key="13">
    <source>
        <dbReference type="RuleBase" id="RU362091"/>
    </source>
</evidence>
<evidence type="ECO:0000256" key="11">
    <source>
        <dbReference type="ARBA" id="ARBA00023201"/>
    </source>
</evidence>
<organism evidence="15 17">
    <name type="scientific">Aneurinibacillus migulanus</name>
    <name type="common">Bacillus migulanus</name>
    <dbReference type="NCBI Taxonomy" id="47500"/>
    <lineage>
        <taxon>Bacteria</taxon>
        <taxon>Bacillati</taxon>
        <taxon>Bacillota</taxon>
        <taxon>Bacilli</taxon>
        <taxon>Bacillales</taxon>
        <taxon>Paenibacillaceae</taxon>
        <taxon>Aneurinibacillus group</taxon>
        <taxon>Aneurinibacillus</taxon>
    </lineage>
</organism>
<dbReference type="InterPro" id="IPR050277">
    <property type="entry name" value="Sodium:Solute_Symporter"/>
</dbReference>
<dbReference type="GO" id="GO:0046942">
    <property type="term" value="P:carboxylic acid transport"/>
    <property type="evidence" value="ECO:0007669"/>
    <property type="project" value="UniProtKB-ARBA"/>
</dbReference>
<name>A0A0M0H068_ANEMI</name>
<keyword evidence="8" id="KW-0915">Sodium</keyword>
<dbReference type="EMBL" id="FNED01000003">
    <property type="protein sequence ID" value="SDI30212.1"/>
    <property type="molecule type" value="Genomic_DNA"/>
</dbReference>
<evidence type="ECO:0000313" key="15">
    <source>
        <dbReference type="EMBL" id="KON95570.1"/>
    </source>
</evidence>
<evidence type="ECO:0000313" key="18">
    <source>
        <dbReference type="Proteomes" id="UP000182836"/>
    </source>
</evidence>
<evidence type="ECO:0000313" key="16">
    <source>
        <dbReference type="EMBL" id="SDI30212.1"/>
    </source>
</evidence>
<dbReference type="RefSeq" id="WP_043066164.1">
    <property type="nucleotide sequence ID" value="NZ_BJOA01000029.1"/>
</dbReference>
<keyword evidence="3" id="KW-0813">Transport</keyword>
<dbReference type="PANTHER" id="PTHR48086">
    <property type="entry name" value="SODIUM/PROLINE SYMPORTER-RELATED"/>
    <property type="match status" value="1"/>
</dbReference>
<feature type="transmembrane region" description="Helical" evidence="14">
    <location>
        <begin position="367"/>
        <end position="388"/>
    </location>
</feature>
<keyword evidence="5 14" id="KW-0812">Transmembrane</keyword>
<reference evidence="15 17" key="1">
    <citation type="submission" date="2015-07" db="EMBL/GenBank/DDBJ databases">
        <title>Fjat-14205 dsm 2895.</title>
        <authorList>
            <person name="Liu B."/>
            <person name="Wang J."/>
            <person name="Zhu Y."/>
            <person name="Liu G."/>
            <person name="Chen Q."/>
            <person name="Chen Z."/>
            <person name="Lan J."/>
            <person name="Che J."/>
            <person name="Ge C."/>
            <person name="Shi H."/>
            <person name="Pan Z."/>
            <person name="Liu X."/>
        </authorList>
    </citation>
    <scope>NUCLEOTIDE SEQUENCE [LARGE SCALE GENOMIC DNA]</scope>
    <source>
        <strain evidence="15 17">DSM 2895</strain>
    </source>
</reference>
<reference evidence="16 18" key="2">
    <citation type="submission" date="2016-10" db="EMBL/GenBank/DDBJ databases">
        <authorList>
            <person name="de Groot N.N."/>
        </authorList>
    </citation>
    <scope>NUCLEOTIDE SEQUENCE [LARGE SCALE GENOMIC DNA]</scope>
    <source>
        <strain evidence="16 18">DSM 2895</strain>
    </source>
</reference>
<evidence type="ECO:0000256" key="14">
    <source>
        <dbReference type="SAM" id="Phobius"/>
    </source>
</evidence>
<feature type="transmembrane region" description="Helical" evidence="14">
    <location>
        <begin position="6"/>
        <end position="25"/>
    </location>
</feature>
<dbReference type="GO" id="GO:0005886">
    <property type="term" value="C:plasma membrane"/>
    <property type="evidence" value="ECO:0007669"/>
    <property type="project" value="UniProtKB-SubCell"/>
</dbReference>
<feature type="transmembrane region" description="Helical" evidence="14">
    <location>
        <begin position="509"/>
        <end position="528"/>
    </location>
</feature>
<keyword evidence="11" id="KW-0739">Sodium transport</keyword>
<dbReference type="InterPro" id="IPR038377">
    <property type="entry name" value="Na/Glc_symporter_sf"/>
</dbReference>
<feature type="transmembrane region" description="Helical" evidence="14">
    <location>
        <begin position="70"/>
        <end position="94"/>
    </location>
</feature>
<keyword evidence="17" id="KW-1185">Reference proteome</keyword>
<keyword evidence="4" id="KW-1003">Cell membrane</keyword>
<evidence type="ECO:0000313" key="17">
    <source>
        <dbReference type="Proteomes" id="UP000037269"/>
    </source>
</evidence>
<keyword evidence="9" id="KW-0406">Ion transport</keyword>
<dbReference type="GeneID" id="42305316"/>
<evidence type="ECO:0000256" key="2">
    <source>
        <dbReference type="ARBA" id="ARBA00006434"/>
    </source>
</evidence>
<evidence type="ECO:0000256" key="5">
    <source>
        <dbReference type="ARBA" id="ARBA00022692"/>
    </source>
</evidence>
<comment type="subcellular location">
    <subcellularLocation>
        <location evidence="1">Cell membrane</location>
        <topology evidence="1">Multi-pass membrane protein</topology>
    </subcellularLocation>
</comment>
<evidence type="ECO:0000256" key="6">
    <source>
        <dbReference type="ARBA" id="ARBA00022847"/>
    </source>
</evidence>
<dbReference type="Pfam" id="PF00474">
    <property type="entry name" value="SSF"/>
    <property type="match status" value="1"/>
</dbReference>
<keyword evidence="10 14" id="KW-0472">Membrane</keyword>
<evidence type="ECO:0000256" key="10">
    <source>
        <dbReference type="ARBA" id="ARBA00023136"/>
    </source>
</evidence>
<dbReference type="AlphaFoldDB" id="A0A0M0H068"/>
<dbReference type="CDD" id="cd10322">
    <property type="entry name" value="SLC5sbd"/>
    <property type="match status" value="1"/>
</dbReference>
<evidence type="ECO:0000256" key="12">
    <source>
        <dbReference type="ARBA" id="ARBA00033708"/>
    </source>
</evidence>
<dbReference type="Gene3D" id="1.20.1730.10">
    <property type="entry name" value="Sodium/glucose cotransporter"/>
    <property type="match status" value="1"/>
</dbReference>
<accession>A0A0M0H068</accession>
<feature type="transmembrane region" description="Helical" evidence="14">
    <location>
        <begin position="237"/>
        <end position="255"/>
    </location>
</feature>
<keyword evidence="7 14" id="KW-1133">Transmembrane helix</keyword>
<dbReference type="Proteomes" id="UP000182836">
    <property type="component" value="Unassembled WGS sequence"/>
</dbReference>
<dbReference type="Proteomes" id="UP000037269">
    <property type="component" value="Unassembled WGS sequence"/>
</dbReference>
<dbReference type="PANTHER" id="PTHR48086:SF3">
    <property type="entry name" value="SODIUM_PROLINE SYMPORTER"/>
    <property type="match status" value="1"/>
</dbReference>
<evidence type="ECO:0000256" key="3">
    <source>
        <dbReference type="ARBA" id="ARBA00022448"/>
    </source>
</evidence>
<feature type="transmembrane region" description="Helical" evidence="14">
    <location>
        <begin position="179"/>
        <end position="196"/>
    </location>
</feature>
<dbReference type="GO" id="GO:0006814">
    <property type="term" value="P:sodium ion transport"/>
    <property type="evidence" value="ECO:0007669"/>
    <property type="project" value="UniProtKB-KW"/>
</dbReference>
<feature type="transmembrane region" description="Helical" evidence="14">
    <location>
        <begin position="394"/>
        <end position="413"/>
    </location>
</feature>
<dbReference type="PROSITE" id="PS00457">
    <property type="entry name" value="NA_SOLUT_SYMP_2"/>
    <property type="match status" value="1"/>
</dbReference>
<evidence type="ECO:0000256" key="9">
    <source>
        <dbReference type="ARBA" id="ARBA00023065"/>
    </source>
</evidence>
<dbReference type="OrthoDB" id="9814523at2"/>
<feature type="transmembrane region" description="Helical" evidence="14">
    <location>
        <begin position="115"/>
        <end position="142"/>
    </location>
</feature>
<comment type="similarity">
    <text evidence="2 13">Belongs to the sodium:solute symporter (SSF) (TC 2.A.21) family.</text>
</comment>
<feature type="transmembrane region" description="Helical" evidence="14">
    <location>
        <begin position="319"/>
        <end position="346"/>
    </location>
</feature>